<proteinExistence type="predicted"/>
<organism evidence="2 3">
    <name type="scientific">Nocardioides faecalis</name>
    <dbReference type="NCBI Taxonomy" id="2803858"/>
    <lineage>
        <taxon>Bacteria</taxon>
        <taxon>Bacillati</taxon>
        <taxon>Actinomycetota</taxon>
        <taxon>Actinomycetes</taxon>
        <taxon>Propionibacteriales</taxon>
        <taxon>Nocardioidaceae</taxon>
        <taxon>Nocardioides</taxon>
    </lineage>
</organism>
<feature type="region of interest" description="Disordered" evidence="1">
    <location>
        <begin position="371"/>
        <end position="431"/>
    </location>
</feature>
<protein>
    <recommendedName>
        <fullName evidence="4">DUF222 domain-containing protein</fullName>
    </recommendedName>
</protein>
<dbReference type="AlphaFoldDB" id="A0A938Y9A6"/>
<comment type="caution">
    <text evidence="2">The sequence shown here is derived from an EMBL/GenBank/DDBJ whole genome shotgun (WGS) entry which is preliminary data.</text>
</comment>
<dbReference type="Proteomes" id="UP000663791">
    <property type="component" value="Unassembled WGS sequence"/>
</dbReference>
<dbReference type="EMBL" id="JAERTX010000009">
    <property type="protein sequence ID" value="MBM9460508.1"/>
    <property type="molecule type" value="Genomic_DNA"/>
</dbReference>
<keyword evidence="3" id="KW-1185">Reference proteome</keyword>
<accession>A0A938Y9A6</accession>
<evidence type="ECO:0000256" key="1">
    <source>
        <dbReference type="SAM" id="MobiDB-lite"/>
    </source>
</evidence>
<gene>
    <name evidence="2" type="ORF">JK386_11390</name>
</gene>
<feature type="region of interest" description="Disordered" evidence="1">
    <location>
        <begin position="267"/>
        <end position="296"/>
    </location>
</feature>
<feature type="compositionally biased region" description="Basic residues" evidence="1">
    <location>
        <begin position="412"/>
        <end position="427"/>
    </location>
</feature>
<sequence>MELFADLDLGALLAAEEAGVLEARRLEVDKLLRLLAWCDAHSVDPQTQPGAVPIAYGGDRLVRVGGPGTPEVSDLCFAEFAVASHAGVIATMNRAGDALDLRHRLPRLWAAVQDLRVEVWVARKIATLSRKLSRTAVEIVDVATAAGADLMPGRLIELAEAKVIEADPDTHRARIAADEANTGVWMRRRRPGQSVTEVDAQPSVQPITLRLPLAGAVEFTTSVDDLARAMADQHVPADEDDVLTMGQWRARAVELLADPHAAVRFLDGPSPATGGAEVADTETPPPSPAQNAPRPGRTADLAVHISAAVLAGQADGVARVEGIGPLLLEQVAELLRHRNVVVKPVIDLNAGAAVDSYEHPTACKERTMLRTGGDVFPHSGSRSRRLDHDHPTPYDENGPPGQTGDHNDAPLTRRHHRAKTHAGHRVRQLAPGAYRWETRHGLTRVVTRYGTTVVEGLASSDRSLLGELHPQRFEPVLDLQAA</sequence>
<evidence type="ECO:0000313" key="3">
    <source>
        <dbReference type="Proteomes" id="UP000663791"/>
    </source>
</evidence>
<name>A0A938Y9A6_9ACTN</name>
<reference evidence="2" key="1">
    <citation type="submission" date="2021-01" db="EMBL/GenBank/DDBJ databases">
        <title>Novel species in genus Nocardioides.</title>
        <authorList>
            <person name="Zhang G."/>
        </authorList>
    </citation>
    <scope>NUCLEOTIDE SEQUENCE</scope>
    <source>
        <strain evidence="2">Zg-536</strain>
    </source>
</reference>
<dbReference type="RefSeq" id="WP_205291825.1">
    <property type="nucleotide sequence ID" value="NZ_CP074406.1"/>
</dbReference>
<feature type="compositionally biased region" description="Basic and acidic residues" evidence="1">
    <location>
        <begin position="384"/>
        <end position="393"/>
    </location>
</feature>
<evidence type="ECO:0008006" key="4">
    <source>
        <dbReference type="Google" id="ProtNLM"/>
    </source>
</evidence>
<evidence type="ECO:0000313" key="2">
    <source>
        <dbReference type="EMBL" id="MBM9460508.1"/>
    </source>
</evidence>